<dbReference type="EMBL" id="CP108085">
    <property type="protein sequence ID" value="WUP77134.1"/>
    <property type="molecule type" value="Genomic_DNA"/>
</dbReference>
<feature type="signal peptide" evidence="8">
    <location>
        <begin position="1"/>
        <end position="30"/>
    </location>
</feature>
<keyword evidence="3" id="KW-0645">Protease</keyword>
<dbReference type="SUPFAM" id="SSF52025">
    <property type="entry name" value="PA domain"/>
    <property type="match status" value="1"/>
</dbReference>
<evidence type="ECO:0000259" key="10">
    <source>
        <dbReference type="Pfam" id="PF04389"/>
    </source>
</evidence>
<dbReference type="CDD" id="cd03876">
    <property type="entry name" value="M28_SGAP_like"/>
    <property type="match status" value="1"/>
</dbReference>
<keyword evidence="7" id="KW-0862">Zinc</keyword>
<evidence type="ECO:0000259" key="9">
    <source>
        <dbReference type="Pfam" id="PF02225"/>
    </source>
</evidence>
<evidence type="ECO:0000256" key="2">
    <source>
        <dbReference type="ARBA" id="ARBA00022438"/>
    </source>
</evidence>
<gene>
    <name evidence="11" type="ORF">OG913_09045</name>
</gene>
<dbReference type="PANTHER" id="PTHR12147">
    <property type="entry name" value="METALLOPEPTIDASE M28 FAMILY MEMBER"/>
    <property type="match status" value="1"/>
</dbReference>
<feature type="domain" description="PA" evidence="9">
    <location>
        <begin position="159"/>
        <end position="241"/>
    </location>
</feature>
<feature type="chain" id="PRO_5045860101" evidence="8">
    <location>
        <begin position="31"/>
        <end position="534"/>
    </location>
</feature>
<dbReference type="RefSeq" id="WP_147945213.1">
    <property type="nucleotide sequence ID" value="NZ_CP108085.1"/>
</dbReference>
<keyword evidence="5 8" id="KW-0732">Signal</keyword>
<dbReference type="Gene3D" id="3.40.630.10">
    <property type="entry name" value="Zn peptidases"/>
    <property type="match status" value="1"/>
</dbReference>
<evidence type="ECO:0000256" key="6">
    <source>
        <dbReference type="ARBA" id="ARBA00022801"/>
    </source>
</evidence>
<protein>
    <submittedName>
        <fullName evidence="11">M28 family metallopeptidase</fullName>
    </submittedName>
</protein>
<evidence type="ECO:0000313" key="12">
    <source>
        <dbReference type="Proteomes" id="UP001432011"/>
    </source>
</evidence>
<proteinExistence type="inferred from homology"/>
<evidence type="ECO:0000256" key="8">
    <source>
        <dbReference type="SAM" id="SignalP"/>
    </source>
</evidence>
<dbReference type="InterPro" id="IPR003137">
    <property type="entry name" value="PA_domain"/>
</dbReference>
<sequence>MRASLGMRAAVAIATSALVLPLLPAAPANADPDPGKIAQTVVASAVKKHLRKLQDIANANGGTRAAGTPGFAASRDYVAGVLKKAGYTVKLQAFEFPFFKENSTALLQRTAPSPKTYAPTPPDGSSVGEFATMTYSGSGDVTGAVADVDLMLPPGPEANASTSGCETSDFAGFPAGAVALVQRGTCTFQVKAENAQAAGASAVIIMNEGQPGRTDTLQGTLGEPTVHIPVVGVSFAVGQELSAAGTTVRVTTDTTSEIRTTHNVIADSRWGDANRVVQLGAHLDSVLAGPGINDNGSGSAAILEVATVLGKIPTRNKLRFSFWSAEELGLLGAEHYVASLSPADLANIKLYLNFDMVGSPNYALKIYDGDDSDATGAGPGPEGSAEIEKLFEKYFDALHQRHNGTDFDGRSDYGPFIAAGIPSGGTFTGAEGVKTAEEQAMFGGTAGQAYDPCYHQACDTIANISDKALALNTGAIATAAAVYAFSRDLPGPDNRTTAAAARTTAATSAATSAATAAATDAATTAAAGGTAATR</sequence>
<dbReference type="Gene3D" id="3.50.30.30">
    <property type="match status" value="1"/>
</dbReference>
<evidence type="ECO:0000256" key="3">
    <source>
        <dbReference type="ARBA" id="ARBA00022670"/>
    </source>
</evidence>
<keyword evidence="2" id="KW-0031">Aminopeptidase</keyword>
<evidence type="ECO:0000313" key="11">
    <source>
        <dbReference type="EMBL" id="WUP77134.1"/>
    </source>
</evidence>
<dbReference type="InterPro" id="IPR041756">
    <property type="entry name" value="M28_SGAP-like"/>
</dbReference>
<dbReference type="InterPro" id="IPR045175">
    <property type="entry name" value="M28_fam"/>
</dbReference>
<evidence type="ECO:0000256" key="7">
    <source>
        <dbReference type="ARBA" id="ARBA00022833"/>
    </source>
</evidence>
<organism evidence="11 12">
    <name type="scientific">Microbispora hainanensis</name>
    <dbReference type="NCBI Taxonomy" id="568844"/>
    <lineage>
        <taxon>Bacteria</taxon>
        <taxon>Bacillati</taxon>
        <taxon>Actinomycetota</taxon>
        <taxon>Actinomycetes</taxon>
        <taxon>Streptosporangiales</taxon>
        <taxon>Streptosporangiaceae</taxon>
        <taxon>Microbispora</taxon>
    </lineage>
</organism>
<evidence type="ECO:0000256" key="5">
    <source>
        <dbReference type="ARBA" id="ARBA00022729"/>
    </source>
</evidence>
<accession>A0ABZ1SXQ6</accession>
<keyword evidence="6" id="KW-0378">Hydrolase</keyword>
<dbReference type="InterPro" id="IPR007484">
    <property type="entry name" value="Peptidase_M28"/>
</dbReference>
<dbReference type="Proteomes" id="UP001432011">
    <property type="component" value="Chromosome"/>
</dbReference>
<comment type="similarity">
    <text evidence="1">Belongs to the peptidase M28 family. M28A subfamily.</text>
</comment>
<dbReference type="InterPro" id="IPR046450">
    <property type="entry name" value="PA_dom_sf"/>
</dbReference>
<dbReference type="PANTHER" id="PTHR12147:SF26">
    <property type="entry name" value="PEPTIDASE M28 DOMAIN-CONTAINING PROTEIN"/>
    <property type="match status" value="1"/>
</dbReference>
<dbReference type="Pfam" id="PF02225">
    <property type="entry name" value="PA"/>
    <property type="match status" value="1"/>
</dbReference>
<keyword evidence="12" id="KW-1185">Reference proteome</keyword>
<reference evidence="11" key="1">
    <citation type="submission" date="2022-10" db="EMBL/GenBank/DDBJ databases">
        <title>The complete genomes of actinobacterial strains from the NBC collection.</title>
        <authorList>
            <person name="Joergensen T.S."/>
            <person name="Alvarez Arevalo M."/>
            <person name="Sterndorff E.B."/>
            <person name="Faurdal D."/>
            <person name="Vuksanovic O."/>
            <person name="Mourched A.-S."/>
            <person name="Charusanti P."/>
            <person name="Shaw S."/>
            <person name="Blin K."/>
            <person name="Weber T."/>
        </authorList>
    </citation>
    <scope>NUCLEOTIDE SEQUENCE</scope>
    <source>
        <strain evidence="11">NBC_00254</strain>
    </source>
</reference>
<evidence type="ECO:0000256" key="4">
    <source>
        <dbReference type="ARBA" id="ARBA00022723"/>
    </source>
</evidence>
<dbReference type="SUPFAM" id="SSF53187">
    <property type="entry name" value="Zn-dependent exopeptidases"/>
    <property type="match status" value="1"/>
</dbReference>
<dbReference type="Pfam" id="PF04389">
    <property type="entry name" value="Peptidase_M28"/>
    <property type="match status" value="1"/>
</dbReference>
<feature type="domain" description="Peptidase M28" evidence="10">
    <location>
        <begin position="263"/>
        <end position="476"/>
    </location>
</feature>
<keyword evidence="4" id="KW-0479">Metal-binding</keyword>
<name>A0ABZ1SXQ6_9ACTN</name>
<evidence type="ECO:0000256" key="1">
    <source>
        <dbReference type="ARBA" id="ARBA00005957"/>
    </source>
</evidence>